<dbReference type="CDD" id="cd07756">
    <property type="entry name" value="CYTH-like_Pase_CHAD"/>
    <property type="match status" value="1"/>
</dbReference>
<proteinExistence type="predicted"/>
<evidence type="ECO:0000259" key="1">
    <source>
        <dbReference type="PROSITE" id="PS51707"/>
    </source>
</evidence>
<dbReference type="RefSeq" id="WP_334254098.1">
    <property type="nucleotide sequence ID" value="NZ_JBAJJM010000007.1"/>
</dbReference>
<name>A0ABU7ZEY1_9PAST</name>
<dbReference type="Proteomes" id="UP001432017">
    <property type="component" value="Unassembled WGS sequence"/>
</dbReference>
<dbReference type="Gene3D" id="2.40.320.10">
    <property type="entry name" value="Hypothetical Protein Pfu-838710-001"/>
    <property type="match status" value="1"/>
</dbReference>
<reference evidence="2" key="1">
    <citation type="submission" date="2023-12" db="EMBL/GenBank/DDBJ databases">
        <title>Mannheima indologenes sp. nov. proposed for Clade V organisms of Mannheimia.</title>
        <authorList>
            <person name="Christensen H."/>
        </authorList>
    </citation>
    <scope>NUCLEOTIDE SEQUENCE</scope>
    <source>
        <strain evidence="2">M14.4</strain>
    </source>
</reference>
<protein>
    <submittedName>
        <fullName evidence="2">CYTH domain-containing protein</fullName>
    </submittedName>
</protein>
<dbReference type="PROSITE" id="PS51707">
    <property type="entry name" value="CYTH"/>
    <property type="match status" value="1"/>
</dbReference>
<dbReference type="InterPro" id="IPR039013">
    <property type="entry name" value="YgiF"/>
</dbReference>
<dbReference type="Pfam" id="PF01928">
    <property type="entry name" value="CYTH"/>
    <property type="match status" value="1"/>
</dbReference>
<dbReference type="EMBL" id="JBAJJM010000007">
    <property type="protein sequence ID" value="MEG9475839.1"/>
    <property type="molecule type" value="Genomic_DNA"/>
</dbReference>
<dbReference type="PANTHER" id="PTHR39569:SF1">
    <property type="entry name" value="INORGANIC TRIPHOSPHATASE"/>
    <property type="match status" value="1"/>
</dbReference>
<evidence type="ECO:0000313" key="2">
    <source>
        <dbReference type="EMBL" id="MEG9475839.1"/>
    </source>
</evidence>
<gene>
    <name evidence="2" type="ORF">V6W77_06080</name>
</gene>
<keyword evidence="3" id="KW-1185">Reference proteome</keyword>
<organism evidence="2 3">
    <name type="scientific">Mannheimia indoligenes</name>
    <dbReference type="NCBI Taxonomy" id="3103145"/>
    <lineage>
        <taxon>Bacteria</taxon>
        <taxon>Pseudomonadati</taxon>
        <taxon>Pseudomonadota</taxon>
        <taxon>Gammaproteobacteria</taxon>
        <taxon>Pasteurellales</taxon>
        <taxon>Pasteurellaceae</taxon>
        <taxon>Mannheimia</taxon>
    </lineage>
</organism>
<evidence type="ECO:0000313" key="3">
    <source>
        <dbReference type="Proteomes" id="UP001432017"/>
    </source>
</evidence>
<dbReference type="SUPFAM" id="SSF55154">
    <property type="entry name" value="CYTH-like phosphatases"/>
    <property type="match status" value="1"/>
</dbReference>
<dbReference type="InterPro" id="IPR033469">
    <property type="entry name" value="CYTH-like_dom_sf"/>
</dbReference>
<accession>A0ABU7ZEY1</accession>
<comment type="caution">
    <text evidence="2">The sequence shown here is derived from an EMBL/GenBank/DDBJ whole genome shotgun (WGS) entry which is preliminary data.</text>
</comment>
<dbReference type="SMART" id="SM01118">
    <property type="entry name" value="CYTH"/>
    <property type="match status" value="1"/>
</dbReference>
<feature type="domain" description="CYTH" evidence="1">
    <location>
        <begin position="6"/>
        <end position="209"/>
    </location>
</feature>
<sequence length="282" mass="32344">MENKNQAEIELKIMLEPHNISLIENWLNSVKAFELLEQKSQTLGNSYYDTPEQFFASQKMGLRVRSQNHQFEITLKTKGEIVGGLHIRPEYNLSLPTNQPDFLTLVEKFNLPFENAEQIANSLQTIFSTDFTRQIWLFKVGTSEIEVALDQGLIKNQYGEEAISELEFEIKQGNLSDLFNLVDTMPKADGMWLSGLSKAQRGYLVGQAVKFEQEIANAMQQENSYKLEQQLADFIRIAEEKASVLERFNQCTNQQLETWEEAKAFVKGQDYLMANLAILKSI</sequence>
<dbReference type="PANTHER" id="PTHR39569">
    <property type="entry name" value="INORGANIC TRIPHOSPHATASE"/>
    <property type="match status" value="1"/>
</dbReference>
<dbReference type="InterPro" id="IPR023577">
    <property type="entry name" value="CYTH_domain"/>
</dbReference>